<comment type="caution">
    <text evidence="7">The sequence shown here is derived from an EMBL/GenBank/DDBJ whole genome shotgun (WGS) entry which is preliminary data.</text>
</comment>
<accession>A0ABR7RPP5</accession>
<dbReference type="InterPro" id="IPR039424">
    <property type="entry name" value="SBP_5"/>
</dbReference>
<dbReference type="EMBL" id="JACTVA010000030">
    <property type="protein sequence ID" value="MBC9208318.1"/>
    <property type="molecule type" value="Genomic_DNA"/>
</dbReference>
<keyword evidence="4 5" id="KW-0732">Signal</keyword>
<dbReference type="CDD" id="cd08498">
    <property type="entry name" value="PBP2_NikA_DppA_OppA_like_2"/>
    <property type="match status" value="1"/>
</dbReference>
<dbReference type="Proteomes" id="UP000626026">
    <property type="component" value="Unassembled WGS sequence"/>
</dbReference>
<evidence type="ECO:0000256" key="1">
    <source>
        <dbReference type="ARBA" id="ARBA00004418"/>
    </source>
</evidence>
<proteinExistence type="inferred from homology"/>
<organism evidence="7 8">
    <name type="scientific">Teichococcus aerophilus</name>
    <dbReference type="NCBI Taxonomy" id="1224513"/>
    <lineage>
        <taxon>Bacteria</taxon>
        <taxon>Pseudomonadati</taxon>
        <taxon>Pseudomonadota</taxon>
        <taxon>Alphaproteobacteria</taxon>
        <taxon>Acetobacterales</taxon>
        <taxon>Roseomonadaceae</taxon>
        <taxon>Roseomonas</taxon>
    </lineage>
</organism>
<keyword evidence="8" id="KW-1185">Reference proteome</keyword>
<comment type="subcellular location">
    <subcellularLocation>
        <location evidence="1">Periplasm</location>
    </subcellularLocation>
</comment>
<keyword evidence="3" id="KW-0813">Transport</keyword>
<evidence type="ECO:0000256" key="5">
    <source>
        <dbReference type="SAM" id="SignalP"/>
    </source>
</evidence>
<feature type="chain" id="PRO_5045872389" evidence="5">
    <location>
        <begin position="25"/>
        <end position="529"/>
    </location>
</feature>
<sequence length="529" mass="57042">MMMRLLLSCAIGCAALLGPARTQAQTPQVLRIGMSSPVSTLDPHFYSTSPNNTAAFSIFDRLVHRGADGRLQPGLALSWAPVSETEWEFRLRPDVRWHDGQPFTAADVAFSLQRARNVPNSLGGFENLVRPIQDMQVVSPTVLRVTTAGAVPSLPSDLSFIAIVSEHVGKGASTADYNSGKAMVGTGPFRFTSYTSGDRLVLARNEAWGGGRPEWEQVTLRMVSNIGARTASLLAGDLDIIEAPSAADLPRLRQESQIGIFAVPGSRVGYINPIYAPAAEAPRITDSSGKPIEPTPLRLLKVRQALSMAINRPAITERVMMGTGSATGQWLPPGSFSALPELGLPAYDPVRAKALLAEAGFPDGFRMTLSTANDRTPYAAEITQAVAQMWTRIGVQTAVEAVPFSVYSARGARQQFSAYFGSLNNPSMEAGLLLRNLLMTVDATKGTGTYNWSRYSNPSLDALSARAISTLDDTRREQLLRQAAHQALDDVAFIPLYQFQNIWAARKGIGFEARADELTLATGAHATPQ</sequence>
<name>A0ABR7RPP5_9PROT</name>
<dbReference type="Gene3D" id="3.90.76.10">
    <property type="entry name" value="Dipeptide-binding Protein, Domain 1"/>
    <property type="match status" value="1"/>
</dbReference>
<evidence type="ECO:0000313" key="8">
    <source>
        <dbReference type="Proteomes" id="UP000626026"/>
    </source>
</evidence>
<dbReference type="InterPro" id="IPR000914">
    <property type="entry name" value="SBP_5_dom"/>
</dbReference>
<gene>
    <name evidence="7" type="ORF">IBL26_15845</name>
</gene>
<feature type="domain" description="Solute-binding protein family 5" evidence="6">
    <location>
        <begin position="71"/>
        <end position="428"/>
    </location>
</feature>
<dbReference type="Gene3D" id="3.40.190.10">
    <property type="entry name" value="Periplasmic binding protein-like II"/>
    <property type="match status" value="1"/>
</dbReference>
<evidence type="ECO:0000313" key="7">
    <source>
        <dbReference type="EMBL" id="MBC9208318.1"/>
    </source>
</evidence>
<evidence type="ECO:0000256" key="3">
    <source>
        <dbReference type="ARBA" id="ARBA00022448"/>
    </source>
</evidence>
<evidence type="ECO:0000256" key="4">
    <source>
        <dbReference type="ARBA" id="ARBA00022729"/>
    </source>
</evidence>
<reference evidence="7 8" key="1">
    <citation type="journal article" date="2013" name="Int. J. Syst. Evol. Microbiol.">
        <title>Roseomonas aerophila sp. nov., isolated from air.</title>
        <authorList>
            <person name="Kim S.J."/>
            <person name="Weon H.Y."/>
            <person name="Ahn J.H."/>
            <person name="Hong S.B."/>
            <person name="Seok S.J."/>
            <person name="Whang K.S."/>
            <person name="Kwon S.W."/>
        </authorList>
    </citation>
    <scope>NUCLEOTIDE SEQUENCE [LARGE SCALE GENOMIC DNA]</scope>
    <source>
        <strain evidence="7 8">NBRC 108923</strain>
    </source>
</reference>
<dbReference type="PANTHER" id="PTHR30290">
    <property type="entry name" value="PERIPLASMIC BINDING COMPONENT OF ABC TRANSPORTER"/>
    <property type="match status" value="1"/>
</dbReference>
<evidence type="ECO:0000259" key="6">
    <source>
        <dbReference type="Pfam" id="PF00496"/>
    </source>
</evidence>
<dbReference type="PIRSF" id="PIRSF002741">
    <property type="entry name" value="MppA"/>
    <property type="match status" value="1"/>
</dbReference>
<dbReference type="RefSeq" id="WP_187785478.1">
    <property type="nucleotide sequence ID" value="NZ_JACTVA010000030.1"/>
</dbReference>
<dbReference type="SUPFAM" id="SSF53850">
    <property type="entry name" value="Periplasmic binding protein-like II"/>
    <property type="match status" value="1"/>
</dbReference>
<protein>
    <submittedName>
        <fullName evidence="7">ABC transporter substrate-binding protein</fullName>
    </submittedName>
</protein>
<dbReference type="Pfam" id="PF00496">
    <property type="entry name" value="SBP_bac_5"/>
    <property type="match status" value="1"/>
</dbReference>
<dbReference type="PANTHER" id="PTHR30290:SF9">
    <property type="entry name" value="OLIGOPEPTIDE-BINDING PROTEIN APPA"/>
    <property type="match status" value="1"/>
</dbReference>
<comment type="similarity">
    <text evidence="2">Belongs to the bacterial solute-binding protein 5 family.</text>
</comment>
<evidence type="ECO:0000256" key="2">
    <source>
        <dbReference type="ARBA" id="ARBA00005695"/>
    </source>
</evidence>
<dbReference type="Gene3D" id="3.10.105.10">
    <property type="entry name" value="Dipeptide-binding Protein, Domain 3"/>
    <property type="match status" value="1"/>
</dbReference>
<dbReference type="InterPro" id="IPR030678">
    <property type="entry name" value="Peptide/Ni-bd"/>
</dbReference>
<feature type="signal peptide" evidence="5">
    <location>
        <begin position="1"/>
        <end position="24"/>
    </location>
</feature>